<reference evidence="9" key="1">
    <citation type="submission" date="2022-03" db="EMBL/GenBank/DDBJ databases">
        <authorList>
            <person name="Sayadi A."/>
        </authorList>
    </citation>
    <scope>NUCLEOTIDE SEQUENCE</scope>
</reference>
<feature type="domain" description="LITAF" evidence="8">
    <location>
        <begin position="1"/>
        <end position="135"/>
    </location>
</feature>
<evidence type="ECO:0000256" key="4">
    <source>
        <dbReference type="ARBA" id="ARBA00005975"/>
    </source>
</evidence>
<dbReference type="SMART" id="SM00714">
    <property type="entry name" value="LITAF"/>
    <property type="match status" value="1"/>
</dbReference>
<evidence type="ECO:0000256" key="3">
    <source>
        <dbReference type="ARBA" id="ARBA00004630"/>
    </source>
</evidence>
<keyword evidence="7" id="KW-0472">Membrane</keyword>
<comment type="similarity">
    <text evidence="4">Belongs to the CDIP1/LITAF family.</text>
</comment>
<name>A0A9P0L172_ACAOB</name>
<dbReference type="EMBL" id="CAKOFQ010006957">
    <property type="protein sequence ID" value="CAH1984425.1"/>
    <property type="molecule type" value="Genomic_DNA"/>
</dbReference>
<dbReference type="GO" id="GO:0008270">
    <property type="term" value="F:zinc ion binding"/>
    <property type="evidence" value="ECO:0007669"/>
    <property type="project" value="TreeGrafter"/>
</dbReference>
<dbReference type="AlphaFoldDB" id="A0A9P0L172"/>
<organism evidence="9 10">
    <name type="scientific">Acanthoscelides obtectus</name>
    <name type="common">Bean weevil</name>
    <name type="synonym">Bruchus obtectus</name>
    <dbReference type="NCBI Taxonomy" id="200917"/>
    <lineage>
        <taxon>Eukaryota</taxon>
        <taxon>Metazoa</taxon>
        <taxon>Ecdysozoa</taxon>
        <taxon>Arthropoda</taxon>
        <taxon>Hexapoda</taxon>
        <taxon>Insecta</taxon>
        <taxon>Pterygota</taxon>
        <taxon>Neoptera</taxon>
        <taxon>Endopterygota</taxon>
        <taxon>Coleoptera</taxon>
        <taxon>Polyphaga</taxon>
        <taxon>Cucujiformia</taxon>
        <taxon>Chrysomeloidea</taxon>
        <taxon>Chrysomelidae</taxon>
        <taxon>Bruchinae</taxon>
        <taxon>Bruchini</taxon>
        <taxon>Acanthoscelides</taxon>
    </lineage>
</organism>
<sequence>MATQPIALGPDPASLTCPHCHARVTTTMKAAANTKTHIIALILCVCLKKILIMEPWLCSYDNFQPSKLFRMSKKTFIDLAAMVGKNDEKKYSQDRIQVDIIQCIPCVCIPYCCDSCQTLQHYCPNCQAYLGSYAN</sequence>
<accession>A0A9P0L172</accession>
<dbReference type="InterPro" id="IPR037519">
    <property type="entry name" value="LITAF_fam"/>
</dbReference>
<evidence type="ECO:0000256" key="7">
    <source>
        <dbReference type="ARBA" id="ARBA00023136"/>
    </source>
</evidence>
<dbReference type="PANTHER" id="PTHR23292">
    <property type="entry name" value="LIPOPOLYSACCHARIDE-INDUCED TUMOR NECROSIS FACTOR-ALPHA FACTOR"/>
    <property type="match status" value="1"/>
</dbReference>
<comment type="caution">
    <text evidence="9">The sequence shown here is derived from an EMBL/GenBank/DDBJ whole genome shotgun (WGS) entry which is preliminary data.</text>
</comment>
<evidence type="ECO:0000256" key="2">
    <source>
        <dbReference type="ARBA" id="ARBA00004481"/>
    </source>
</evidence>
<dbReference type="GO" id="GO:0031902">
    <property type="term" value="C:late endosome membrane"/>
    <property type="evidence" value="ECO:0007669"/>
    <property type="project" value="UniProtKB-SubCell"/>
</dbReference>
<keyword evidence="10" id="KW-1185">Reference proteome</keyword>
<dbReference type="GO" id="GO:0005765">
    <property type="term" value="C:lysosomal membrane"/>
    <property type="evidence" value="ECO:0007669"/>
    <property type="project" value="UniProtKB-SubCell"/>
</dbReference>
<comment type="subcellular location">
    <subcellularLocation>
        <location evidence="2">Endosome membrane</location>
        <topology evidence="2">Peripheral membrane protein</topology>
    </subcellularLocation>
    <subcellularLocation>
        <location evidence="1">Late endosome membrane</location>
    </subcellularLocation>
    <subcellularLocation>
        <location evidence="3">Lysosome membrane</location>
        <topology evidence="3">Peripheral membrane protein</topology>
        <orientation evidence="3">Cytoplasmic side</orientation>
    </subcellularLocation>
</comment>
<dbReference type="InterPro" id="IPR006629">
    <property type="entry name" value="LITAF"/>
</dbReference>
<evidence type="ECO:0000256" key="5">
    <source>
        <dbReference type="ARBA" id="ARBA00022723"/>
    </source>
</evidence>
<dbReference type="PANTHER" id="PTHR23292:SF14">
    <property type="entry name" value="FI16615P1-RELATED"/>
    <property type="match status" value="1"/>
</dbReference>
<evidence type="ECO:0000256" key="1">
    <source>
        <dbReference type="ARBA" id="ARBA00004414"/>
    </source>
</evidence>
<evidence type="ECO:0000313" key="9">
    <source>
        <dbReference type="EMBL" id="CAH1984425.1"/>
    </source>
</evidence>
<evidence type="ECO:0000259" key="8">
    <source>
        <dbReference type="PROSITE" id="PS51837"/>
    </source>
</evidence>
<proteinExistence type="inferred from homology"/>
<dbReference type="OrthoDB" id="5599753at2759"/>
<keyword evidence="5" id="KW-0479">Metal-binding</keyword>
<keyword evidence="6" id="KW-0862">Zinc</keyword>
<protein>
    <recommendedName>
        <fullName evidence="8">LITAF domain-containing protein</fullName>
    </recommendedName>
</protein>
<dbReference type="Proteomes" id="UP001152888">
    <property type="component" value="Unassembled WGS sequence"/>
</dbReference>
<evidence type="ECO:0000256" key="6">
    <source>
        <dbReference type="ARBA" id="ARBA00022833"/>
    </source>
</evidence>
<dbReference type="PROSITE" id="PS51837">
    <property type="entry name" value="LITAF"/>
    <property type="match status" value="1"/>
</dbReference>
<dbReference type="Pfam" id="PF10601">
    <property type="entry name" value="zf-LITAF-like"/>
    <property type="match status" value="2"/>
</dbReference>
<evidence type="ECO:0000313" key="10">
    <source>
        <dbReference type="Proteomes" id="UP001152888"/>
    </source>
</evidence>
<gene>
    <name evidence="9" type="ORF">ACAOBT_LOCUS16091</name>
</gene>